<evidence type="ECO:0000313" key="2">
    <source>
        <dbReference type="Proteomes" id="UP000016620"/>
    </source>
</evidence>
<protein>
    <submittedName>
        <fullName evidence="1">Uncharacterized protein</fullName>
    </submittedName>
</protein>
<dbReference type="Proteomes" id="UP000016620">
    <property type="component" value="Unassembled WGS sequence"/>
</dbReference>
<sequence length="189" mass="22050">MLYFCYKTRGLRFNEHRAIDLKDDLKTMKHFRPDLVDAYEYIHGSIVNLNAYASCFQKMHKVALNYHPKYQLVSGSTDYVGILAHSKDGDIASQLSLSIEIKTKVLLIPFLNEDFFFIPKILKNKKMKIENKNSFLSNPDSSPFLKKSVQNRLFFPLFKEIDSLNSKLDELEKSGKAPILYDERRRLSF</sequence>
<evidence type="ECO:0000313" key="1">
    <source>
        <dbReference type="EMBL" id="ERJ30823.1"/>
    </source>
</evidence>
<proteinExistence type="predicted"/>
<organism evidence="1 2">
    <name type="scientific">Campylobacter concisus UNSWCS</name>
    <dbReference type="NCBI Taxonomy" id="1242968"/>
    <lineage>
        <taxon>Bacteria</taxon>
        <taxon>Pseudomonadati</taxon>
        <taxon>Campylobacterota</taxon>
        <taxon>Epsilonproteobacteria</taxon>
        <taxon>Campylobacterales</taxon>
        <taxon>Campylobacteraceae</taxon>
        <taxon>Campylobacter</taxon>
    </lineage>
</organism>
<gene>
    <name evidence="1" type="ORF">UNSWCS_1983</name>
</gene>
<reference evidence="1 2" key="1">
    <citation type="journal article" date="2013" name="BMC Genomics">
        <title>Comparative genomics of Campylobacter concisus isolates reveals genetic diversity and provides insights into disease association.</title>
        <authorList>
            <person name="Deshpande N.P."/>
            <person name="Kaakoush N.O."/>
            <person name="Wilkins M.R."/>
            <person name="Mitchell H.M."/>
        </authorList>
    </citation>
    <scope>NUCLEOTIDE SEQUENCE [LARGE SCALE GENOMIC DNA]</scope>
    <source>
        <strain evidence="1 2">UNSWCS</strain>
    </source>
</reference>
<accession>U2GXV4</accession>
<dbReference type="EMBL" id="ANNG01000002">
    <property type="protein sequence ID" value="ERJ30823.1"/>
    <property type="molecule type" value="Genomic_DNA"/>
</dbReference>
<dbReference type="PATRIC" id="fig|1242968.3.peg.4"/>
<dbReference type="RefSeq" id="WP_021086761.1">
    <property type="nucleotide sequence ID" value="NZ_ANNG01000002.1"/>
</dbReference>
<comment type="caution">
    <text evidence="1">The sequence shown here is derived from an EMBL/GenBank/DDBJ whole genome shotgun (WGS) entry which is preliminary data.</text>
</comment>
<dbReference type="AlphaFoldDB" id="U2GXV4"/>
<name>U2GXV4_9BACT</name>